<protein>
    <submittedName>
        <fullName evidence="1">Uncharacterized protein</fullName>
    </submittedName>
</protein>
<reference evidence="1 2" key="1">
    <citation type="submission" date="2020-07" db="EMBL/GenBank/DDBJ databases">
        <title>Comparative genomics of pyrophilous fungi reveals a link between fire events and developmental genes.</title>
        <authorList>
            <consortium name="DOE Joint Genome Institute"/>
            <person name="Steindorff A.S."/>
            <person name="Carver A."/>
            <person name="Calhoun S."/>
            <person name="Stillman K."/>
            <person name="Liu H."/>
            <person name="Lipzen A."/>
            <person name="Pangilinan J."/>
            <person name="Labutti K."/>
            <person name="Bruns T.D."/>
            <person name="Grigoriev I.V."/>
        </authorList>
    </citation>
    <scope>NUCLEOTIDE SEQUENCE [LARGE SCALE GENOMIC DNA]</scope>
    <source>
        <strain evidence="1 2">CBS 144469</strain>
    </source>
</reference>
<evidence type="ECO:0000313" key="2">
    <source>
        <dbReference type="Proteomes" id="UP000521943"/>
    </source>
</evidence>
<gene>
    <name evidence="1" type="ORF">DFP72DRAFT_73827</name>
</gene>
<accession>A0A8H6MCW0</accession>
<keyword evidence="2" id="KW-1185">Reference proteome</keyword>
<comment type="caution">
    <text evidence="1">The sequence shown here is derived from an EMBL/GenBank/DDBJ whole genome shotgun (WGS) entry which is preliminary data.</text>
</comment>
<dbReference type="Proteomes" id="UP000521943">
    <property type="component" value="Unassembled WGS sequence"/>
</dbReference>
<sequence>MAWVLVQAWYSQCTWQLPSVSSLGVPEKSVVQNRTVVPVSLHQSLLRCPQQTRTLPVLHHIYLYMVVVQRPSEGAYLPQIFPSPRYLGSAPCRPFPNIPGILIVLHAKSGHSFCPQKIGYDMYRRRDTELPQMCHIRRLK</sequence>
<organism evidence="1 2">
    <name type="scientific">Ephemerocybe angulata</name>
    <dbReference type="NCBI Taxonomy" id="980116"/>
    <lineage>
        <taxon>Eukaryota</taxon>
        <taxon>Fungi</taxon>
        <taxon>Dikarya</taxon>
        <taxon>Basidiomycota</taxon>
        <taxon>Agaricomycotina</taxon>
        <taxon>Agaricomycetes</taxon>
        <taxon>Agaricomycetidae</taxon>
        <taxon>Agaricales</taxon>
        <taxon>Agaricineae</taxon>
        <taxon>Psathyrellaceae</taxon>
        <taxon>Ephemerocybe</taxon>
    </lineage>
</organism>
<name>A0A8H6MCW0_9AGAR</name>
<dbReference type="EMBL" id="JACGCI010000012">
    <property type="protein sequence ID" value="KAF6760491.1"/>
    <property type="molecule type" value="Genomic_DNA"/>
</dbReference>
<proteinExistence type="predicted"/>
<dbReference type="AlphaFoldDB" id="A0A8H6MCW0"/>
<evidence type="ECO:0000313" key="1">
    <source>
        <dbReference type="EMBL" id="KAF6760491.1"/>
    </source>
</evidence>